<dbReference type="GO" id="GO:0009922">
    <property type="term" value="F:fatty acid elongase activity"/>
    <property type="evidence" value="ECO:0007669"/>
    <property type="project" value="UniProtKB-EC"/>
</dbReference>
<dbReference type="GO" id="GO:0019367">
    <property type="term" value="P:fatty acid elongation, saturated fatty acid"/>
    <property type="evidence" value="ECO:0007669"/>
    <property type="project" value="TreeGrafter"/>
</dbReference>
<organism evidence="14 15">
    <name type="scientific">Symbiochloris irregularis</name>
    <dbReference type="NCBI Taxonomy" id="706552"/>
    <lineage>
        <taxon>Eukaryota</taxon>
        <taxon>Viridiplantae</taxon>
        <taxon>Chlorophyta</taxon>
        <taxon>core chlorophytes</taxon>
        <taxon>Trebouxiophyceae</taxon>
        <taxon>Trebouxiales</taxon>
        <taxon>Trebouxiaceae</taxon>
        <taxon>Symbiochloris</taxon>
    </lineage>
</organism>
<keyword evidence="8 13" id="KW-1133">Transmembrane helix</keyword>
<reference evidence="14 15" key="1">
    <citation type="journal article" date="2024" name="Nat. Commun.">
        <title>Phylogenomics reveals the evolutionary origins of lichenization in chlorophyte algae.</title>
        <authorList>
            <person name="Puginier C."/>
            <person name="Libourel C."/>
            <person name="Otte J."/>
            <person name="Skaloud P."/>
            <person name="Haon M."/>
            <person name="Grisel S."/>
            <person name="Petersen M."/>
            <person name="Berrin J.G."/>
            <person name="Delaux P.M."/>
            <person name="Dal Grande F."/>
            <person name="Keller J."/>
        </authorList>
    </citation>
    <scope>NUCLEOTIDE SEQUENCE [LARGE SCALE GENOMIC DNA]</scope>
    <source>
        <strain evidence="14 15">SAG 2036</strain>
    </source>
</reference>
<keyword evidence="9" id="KW-0443">Lipid metabolism</keyword>
<evidence type="ECO:0000256" key="8">
    <source>
        <dbReference type="ARBA" id="ARBA00022989"/>
    </source>
</evidence>
<feature type="transmembrane region" description="Helical" evidence="13">
    <location>
        <begin position="155"/>
        <end position="173"/>
    </location>
</feature>
<evidence type="ECO:0000256" key="2">
    <source>
        <dbReference type="ARBA" id="ARBA00007263"/>
    </source>
</evidence>
<evidence type="ECO:0000256" key="13">
    <source>
        <dbReference type="SAM" id="Phobius"/>
    </source>
</evidence>
<keyword evidence="11" id="KW-0275">Fatty acid biosynthesis</keyword>
<evidence type="ECO:0000313" key="14">
    <source>
        <dbReference type="EMBL" id="KAK9794946.1"/>
    </source>
</evidence>
<evidence type="ECO:0000256" key="7">
    <source>
        <dbReference type="ARBA" id="ARBA00022832"/>
    </source>
</evidence>
<protein>
    <recommendedName>
        <fullName evidence="3">very-long-chain 3-oxoacyl-CoA synthase</fullName>
        <ecNumber evidence="3">2.3.1.199</ecNumber>
    </recommendedName>
</protein>
<keyword evidence="6 13" id="KW-0812">Transmembrane</keyword>
<dbReference type="InterPro" id="IPR002076">
    <property type="entry name" value="ELO_fam"/>
</dbReference>
<feature type="transmembrane region" description="Helical" evidence="13">
    <location>
        <begin position="88"/>
        <end position="109"/>
    </location>
</feature>
<comment type="catalytic activity">
    <reaction evidence="12">
        <text>a very-long-chain acyl-CoA + malonyl-CoA + H(+) = a very-long-chain 3-oxoacyl-CoA + CO2 + CoA</text>
        <dbReference type="Rhea" id="RHEA:32727"/>
        <dbReference type="ChEBI" id="CHEBI:15378"/>
        <dbReference type="ChEBI" id="CHEBI:16526"/>
        <dbReference type="ChEBI" id="CHEBI:57287"/>
        <dbReference type="ChEBI" id="CHEBI:57384"/>
        <dbReference type="ChEBI" id="CHEBI:90725"/>
        <dbReference type="ChEBI" id="CHEBI:90736"/>
        <dbReference type="EC" id="2.3.1.199"/>
    </reaction>
</comment>
<feature type="transmembrane region" description="Helical" evidence="13">
    <location>
        <begin position="63"/>
        <end position="82"/>
    </location>
</feature>
<dbReference type="Pfam" id="PF01151">
    <property type="entry name" value="ELO"/>
    <property type="match status" value="1"/>
</dbReference>
<comment type="similarity">
    <text evidence="2">Belongs to the ELO family.</text>
</comment>
<keyword evidence="10 13" id="KW-0472">Membrane</keyword>
<feature type="transmembrane region" description="Helical" evidence="13">
    <location>
        <begin position="121"/>
        <end position="143"/>
    </location>
</feature>
<dbReference type="GO" id="GO:0005789">
    <property type="term" value="C:endoplasmic reticulum membrane"/>
    <property type="evidence" value="ECO:0007669"/>
    <property type="project" value="TreeGrafter"/>
</dbReference>
<evidence type="ECO:0000256" key="9">
    <source>
        <dbReference type="ARBA" id="ARBA00023098"/>
    </source>
</evidence>
<evidence type="ECO:0000256" key="11">
    <source>
        <dbReference type="ARBA" id="ARBA00023160"/>
    </source>
</evidence>
<dbReference type="InterPro" id="IPR030457">
    <property type="entry name" value="ELO_CS"/>
</dbReference>
<dbReference type="EC" id="2.3.1.199" evidence="3"/>
<evidence type="ECO:0000256" key="1">
    <source>
        <dbReference type="ARBA" id="ARBA00004141"/>
    </source>
</evidence>
<keyword evidence="5" id="KW-0808">Transferase</keyword>
<dbReference type="GO" id="GO:0034626">
    <property type="term" value="P:fatty acid elongation, polyunsaturated fatty acid"/>
    <property type="evidence" value="ECO:0007669"/>
    <property type="project" value="TreeGrafter"/>
</dbReference>
<evidence type="ECO:0000256" key="5">
    <source>
        <dbReference type="ARBA" id="ARBA00022679"/>
    </source>
</evidence>
<comment type="subcellular location">
    <subcellularLocation>
        <location evidence="1">Membrane</location>
        <topology evidence="1">Multi-pass membrane protein</topology>
    </subcellularLocation>
</comment>
<sequence length="185" mass="21721">MFLGTAHESRREYRAFGSATWLFCLPAGTVAEGPLYFWSYVYYLSKYYELLDTFILVWKAKPLSFLHVFHHSLVVIMAYLWLDQAQSLQQIALLTNAGIHMGMYFYYFLTSLGFRPPWKQLVTVGQIIQFVFSFAVSIPFWILQLRRGNCSGFKAMLFNSVFNFILLGLFIDFHRRSYKAKRKKA</sequence>
<evidence type="ECO:0000256" key="12">
    <source>
        <dbReference type="ARBA" id="ARBA00047375"/>
    </source>
</evidence>
<comment type="caution">
    <text evidence="14">The sequence shown here is derived from an EMBL/GenBank/DDBJ whole genome shotgun (WGS) entry which is preliminary data.</text>
</comment>
<evidence type="ECO:0000256" key="6">
    <source>
        <dbReference type="ARBA" id="ARBA00022692"/>
    </source>
</evidence>
<dbReference type="GO" id="GO:0030148">
    <property type="term" value="P:sphingolipid biosynthetic process"/>
    <property type="evidence" value="ECO:0007669"/>
    <property type="project" value="TreeGrafter"/>
</dbReference>
<evidence type="ECO:0000256" key="3">
    <source>
        <dbReference type="ARBA" id="ARBA00012307"/>
    </source>
</evidence>
<proteinExistence type="inferred from homology"/>
<dbReference type="AlphaFoldDB" id="A0AAW1NS18"/>
<keyword evidence="7" id="KW-0276">Fatty acid metabolism</keyword>
<feature type="transmembrane region" description="Helical" evidence="13">
    <location>
        <begin position="20"/>
        <end position="43"/>
    </location>
</feature>
<accession>A0AAW1NS18</accession>
<dbReference type="PANTHER" id="PTHR11157">
    <property type="entry name" value="FATTY ACID ACYL TRANSFERASE-RELATED"/>
    <property type="match status" value="1"/>
</dbReference>
<evidence type="ECO:0000256" key="10">
    <source>
        <dbReference type="ARBA" id="ARBA00023136"/>
    </source>
</evidence>
<name>A0AAW1NS18_9CHLO</name>
<dbReference type="EMBL" id="JALJOQ010000133">
    <property type="protein sequence ID" value="KAK9794946.1"/>
    <property type="molecule type" value="Genomic_DNA"/>
</dbReference>
<gene>
    <name evidence="14" type="ORF">WJX73_007784</name>
</gene>
<dbReference type="Proteomes" id="UP001465755">
    <property type="component" value="Unassembled WGS sequence"/>
</dbReference>
<dbReference type="PANTHER" id="PTHR11157:SF134">
    <property type="entry name" value="ELONGATION OF FATTY ACIDS PROTEIN 1-RELATED"/>
    <property type="match status" value="1"/>
</dbReference>
<evidence type="ECO:0000313" key="15">
    <source>
        <dbReference type="Proteomes" id="UP001465755"/>
    </source>
</evidence>
<evidence type="ECO:0000256" key="4">
    <source>
        <dbReference type="ARBA" id="ARBA00022516"/>
    </source>
</evidence>
<dbReference type="PROSITE" id="PS01188">
    <property type="entry name" value="ELO"/>
    <property type="match status" value="1"/>
</dbReference>
<dbReference type="GO" id="GO:0042761">
    <property type="term" value="P:very long-chain fatty acid biosynthetic process"/>
    <property type="evidence" value="ECO:0007669"/>
    <property type="project" value="TreeGrafter"/>
</dbReference>
<keyword evidence="4" id="KW-0444">Lipid biosynthesis</keyword>
<keyword evidence="15" id="KW-1185">Reference proteome</keyword>
<dbReference type="GO" id="GO:0034625">
    <property type="term" value="P:fatty acid elongation, monounsaturated fatty acid"/>
    <property type="evidence" value="ECO:0007669"/>
    <property type="project" value="TreeGrafter"/>
</dbReference>